<protein>
    <submittedName>
        <fullName evidence="1">Uncharacterized protein</fullName>
    </submittedName>
</protein>
<dbReference type="EMBL" id="JASBWR010000078">
    <property type="protein sequence ID" value="KAJ9098321.1"/>
    <property type="molecule type" value="Genomic_DNA"/>
</dbReference>
<keyword evidence="2" id="KW-1185">Reference proteome</keyword>
<organism evidence="1 2">
    <name type="scientific">Naganishia cerealis</name>
    <dbReference type="NCBI Taxonomy" id="610337"/>
    <lineage>
        <taxon>Eukaryota</taxon>
        <taxon>Fungi</taxon>
        <taxon>Dikarya</taxon>
        <taxon>Basidiomycota</taxon>
        <taxon>Agaricomycotina</taxon>
        <taxon>Tremellomycetes</taxon>
        <taxon>Filobasidiales</taxon>
        <taxon>Filobasidiaceae</taxon>
        <taxon>Naganishia</taxon>
    </lineage>
</organism>
<comment type="caution">
    <text evidence="1">The sequence shown here is derived from an EMBL/GenBank/DDBJ whole genome shotgun (WGS) entry which is preliminary data.</text>
</comment>
<reference evidence="1" key="1">
    <citation type="submission" date="2023-04" db="EMBL/GenBank/DDBJ databases">
        <title>Draft Genome sequencing of Naganishia species isolated from polar environments using Oxford Nanopore Technology.</title>
        <authorList>
            <person name="Leo P."/>
            <person name="Venkateswaran K."/>
        </authorList>
    </citation>
    <scope>NUCLEOTIDE SEQUENCE</scope>
    <source>
        <strain evidence="1">MNA-CCFEE 5261</strain>
    </source>
</reference>
<gene>
    <name evidence="1" type="ORF">QFC19_006445</name>
</gene>
<accession>A0ACC2VI79</accession>
<evidence type="ECO:0000313" key="1">
    <source>
        <dbReference type="EMBL" id="KAJ9098321.1"/>
    </source>
</evidence>
<dbReference type="Proteomes" id="UP001241377">
    <property type="component" value="Unassembled WGS sequence"/>
</dbReference>
<sequence length="108" mass="11311">MAVSYTDDEPDGIMDLAPPVRPRESPGGTTTTTPTISSAPALVLSIRGLAGLEVIVIGKGTADFDNCLPAPLPVLMLPEEPKFPPVCVLLSDVESVGPPLVRYVRGDE</sequence>
<evidence type="ECO:0000313" key="2">
    <source>
        <dbReference type="Proteomes" id="UP001241377"/>
    </source>
</evidence>
<name>A0ACC2VI79_9TREE</name>
<proteinExistence type="predicted"/>